<dbReference type="GO" id="GO:0008270">
    <property type="term" value="F:zinc ion binding"/>
    <property type="evidence" value="ECO:0007669"/>
    <property type="project" value="InterPro"/>
</dbReference>
<evidence type="ECO:0000313" key="16">
    <source>
        <dbReference type="Proteomes" id="UP000305674"/>
    </source>
</evidence>
<dbReference type="GO" id="GO:0003700">
    <property type="term" value="F:DNA-binding transcription factor activity"/>
    <property type="evidence" value="ECO:0007669"/>
    <property type="project" value="InterPro"/>
</dbReference>
<dbReference type="SUPFAM" id="SSF57884">
    <property type="entry name" value="Ada DNA repair protein, N-terminal domain (N-Ada 10)"/>
    <property type="match status" value="1"/>
</dbReference>
<evidence type="ECO:0000256" key="2">
    <source>
        <dbReference type="ARBA" id="ARBA00001947"/>
    </source>
</evidence>
<dbReference type="CDD" id="cd00056">
    <property type="entry name" value="ENDO3c"/>
    <property type="match status" value="1"/>
</dbReference>
<dbReference type="PANTHER" id="PTHR43003:SF13">
    <property type="entry name" value="DNA-3-METHYLADENINE GLYCOSYLASE 2"/>
    <property type="match status" value="1"/>
</dbReference>
<accession>A0A4U1BIP9</accession>
<evidence type="ECO:0000256" key="13">
    <source>
        <dbReference type="ARBA" id="ARBA00023204"/>
    </source>
</evidence>
<keyword evidence="10" id="KW-0238">DNA-binding</keyword>
<dbReference type="GO" id="GO:0032259">
    <property type="term" value="P:methylation"/>
    <property type="evidence" value="ECO:0007669"/>
    <property type="project" value="UniProtKB-KW"/>
</dbReference>
<evidence type="ECO:0000259" key="14">
    <source>
        <dbReference type="PROSITE" id="PS01124"/>
    </source>
</evidence>
<dbReference type="Gene3D" id="1.10.1670.10">
    <property type="entry name" value="Helix-hairpin-Helix base-excision DNA repair enzymes (C-terminal)"/>
    <property type="match status" value="1"/>
</dbReference>
<dbReference type="Pfam" id="PF02805">
    <property type="entry name" value="Ada_Zn_binding"/>
    <property type="match status" value="1"/>
</dbReference>
<dbReference type="Gene3D" id="3.40.10.10">
    <property type="entry name" value="DNA Methylphosphotriester Repair Domain"/>
    <property type="match status" value="1"/>
</dbReference>
<evidence type="ECO:0000256" key="7">
    <source>
        <dbReference type="ARBA" id="ARBA00022763"/>
    </source>
</evidence>
<keyword evidence="7" id="KW-0227">DNA damage</keyword>
<dbReference type="InterPro" id="IPR035451">
    <property type="entry name" value="Ada-like_dom_sf"/>
</dbReference>
<dbReference type="Pfam" id="PF06029">
    <property type="entry name" value="AlkA_N"/>
    <property type="match status" value="1"/>
</dbReference>
<proteinExistence type="predicted"/>
<evidence type="ECO:0000256" key="9">
    <source>
        <dbReference type="ARBA" id="ARBA00023015"/>
    </source>
</evidence>
<dbReference type="GO" id="GO:0005737">
    <property type="term" value="C:cytoplasm"/>
    <property type="evidence" value="ECO:0007669"/>
    <property type="project" value="TreeGrafter"/>
</dbReference>
<dbReference type="Gene3D" id="3.30.310.20">
    <property type="entry name" value="DNA-3-methyladenine glycosylase AlkA, N-terminal domain"/>
    <property type="match status" value="1"/>
</dbReference>
<evidence type="ECO:0000256" key="8">
    <source>
        <dbReference type="ARBA" id="ARBA00022833"/>
    </source>
</evidence>
<evidence type="ECO:0000256" key="5">
    <source>
        <dbReference type="ARBA" id="ARBA00022679"/>
    </source>
</evidence>
<dbReference type="GO" id="GO:0043916">
    <property type="term" value="F:DNA-7-methylguanine glycosylase activity"/>
    <property type="evidence" value="ECO:0007669"/>
    <property type="project" value="TreeGrafter"/>
</dbReference>
<dbReference type="Gene3D" id="1.10.340.30">
    <property type="entry name" value="Hypothetical protein, domain 2"/>
    <property type="match status" value="1"/>
</dbReference>
<dbReference type="SMART" id="SM00478">
    <property type="entry name" value="ENDO3c"/>
    <property type="match status" value="1"/>
</dbReference>
<keyword evidence="4" id="KW-0489">Methyltransferase</keyword>
<dbReference type="Proteomes" id="UP000305674">
    <property type="component" value="Unassembled WGS sequence"/>
</dbReference>
<dbReference type="SUPFAM" id="SSF46689">
    <property type="entry name" value="Homeodomain-like"/>
    <property type="match status" value="2"/>
</dbReference>
<feature type="domain" description="HTH araC/xylS-type" evidence="14">
    <location>
        <begin position="87"/>
        <end position="184"/>
    </location>
</feature>
<keyword evidence="9" id="KW-0805">Transcription regulation</keyword>
<comment type="cofactor">
    <cofactor evidence="2">
        <name>Zn(2+)</name>
        <dbReference type="ChEBI" id="CHEBI:29105"/>
    </cofactor>
</comment>
<dbReference type="Pfam" id="PF12833">
    <property type="entry name" value="HTH_18"/>
    <property type="match status" value="1"/>
</dbReference>
<evidence type="ECO:0000256" key="11">
    <source>
        <dbReference type="ARBA" id="ARBA00023159"/>
    </source>
</evidence>
<dbReference type="Gene3D" id="1.10.10.60">
    <property type="entry name" value="Homeodomain-like"/>
    <property type="match status" value="2"/>
</dbReference>
<dbReference type="InterPro" id="IPR004026">
    <property type="entry name" value="Ada_DNA_repair_Zn-bd"/>
</dbReference>
<dbReference type="GO" id="GO:0006285">
    <property type="term" value="P:base-excision repair, AP site formation"/>
    <property type="evidence" value="ECO:0007669"/>
    <property type="project" value="TreeGrafter"/>
</dbReference>
<dbReference type="RefSeq" id="WP_136850622.1">
    <property type="nucleotide sequence ID" value="NZ_SWCI01000001.1"/>
</dbReference>
<dbReference type="SUPFAM" id="SSF55945">
    <property type="entry name" value="TATA-box binding protein-like"/>
    <property type="match status" value="1"/>
</dbReference>
<evidence type="ECO:0000256" key="4">
    <source>
        <dbReference type="ARBA" id="ARBA00022603"/>
    </source>
</evidence>
<dbReference type="InterPro" id="IPR009057">
    <property type="entry name" value="Homeodomain-like_sf"/>
</dbReference>
<dbReference type="GO" id="GO:0043565">
    <property type="term" value="F:sequence-specific DNA binding"/>
    <property type="evidence" value="ECO:0007669"/>
    <property type="project" value="InterPro"/>
</dbReference>
<reference evidence="15 16" key="1">
    <citation type="submission" date="2019-04" db="EMBL/GenBank/DDBJ databases">
        <authorList>
            <person name="Hwang J.C."/>
        </authorList>
    </citation>
    <scope>NUCLEOTIDE SEQUENCE [LARGE SCALE GENOMIC DNA]</scope>
    <source>
        <strain evidence="15 16">IMCC35001</strain>
    </source>
</reference>
<dbReference type="SMART" id="SM00342">
    <property type="entry name" value="HTH_ARAC"/>
    <property type="match status" value="1"/>
</dbReference>
<evidence type="ECO:0000256" key="3">
    <source>
        <dbReference type="ARBA" id="ARBA00012000"/>
    </source>
</evidence>
<dbReference type="SMART" id="SM01009">
    <property type="entry name" value="AlkA_N"/>
    <property type="match status" value="1"/>
</dbReference>
<keyword evidence="16" id="KW-1185">Reference proteome</keyword>
<dbReference type="FunFam" id="3.40.10.10:FF:000001">
    <property type="entry name" value="DNA-3-methyladenine glycosylase 2"/>
    <property type="match status" value="1"/>
</dbReference>
<gene>
    <name evidence="15" type="ORF">FCL40_01450</name>
</gene>
<dbReference type="InterPro" id="IPR011257">
    <property type="entry name" value="DNA_glycosylase"/>
</dbReference>
<dbReference type="OrthoDB" id="9811249at2"/>
<dbReference type="InterPro" id="IPR023170">
    <property type="entry name" value="HhH_base_excis_C"/>
</dbReference>
<name>A0A4U1BIP9_9GAMM</name>
<dbReference type="GO" id="GO:0032993">
    <property type="term" value="C:protein-DNA complex"/>
    <property type="evidence" value="ECO:0007669"/>
    <property type="project" value="TreeGrafter"/>
</dbReference>
<evidence type="ECO:0000256" key="1">
    <source>
        <dbReference type="ARBA" id="ARBA00000086"/>
    </source>
</evidence>
<keyword evidence="13" id="KW-0234">DNA repair</keyword>
<dbReference type="GO" id="GO:0008168">
    <property type="term" value="F:methyltransferase activity"/>
    <property type="evidence" value="ECO:0007669"/>
    <property type="project" value="UniProtKB-KW"/>
</dbReference>
<dbReference type="EC" id="3.2.2.21" evidence="3"/>
<evidence type="ECO:0000256" key="12">
    <source>
        <dbReference type="ARBA" id="ARBA00023163"/>
    </source>
</evidence>
<dbReference type="InterPro" id="IPR037046">
    <property type="entry name" value="AlkA_N_sf"/>
</dbReference>
<dbReference type="InterPro" id="IPR003265">
    <property type="entry name" value="HhH-GPD_domain"/>
</dbReference>
<dbReference type="InterPro" id="IPR018060">
    <property type="entry name" value="HTH_AraC"/>
</dbReference>
<organism evidence="15 16">
    <name type="scientific">Ferrimonas sediminicola</name>
    <dbReference type="NCBI Taxonomy" id="2569538"/>
    <lineage>
        <taxon>Bacteria</taxon>
        <taxon>Pseudomonadati</taxon>
        <taxon>Pseudomonadota</taxon>
        <taxon>Gammaproteobacteria</taxon>
        <taxon>Alteromonadales</taxon>
        <taxon>Ferrimonadaceae</taxon>
        <taxon>Ferrimonas</taxon>
    </lineage>
</organism>
<dbReference type="InterPro" id="IPR051912">
    <property type="entry name" value="Alkylbase_DNA_Glycosylase/TA"/>
</dbReference>
<keyword evidence="12" id="KW-0804">Transcription</keyword>
<dbReference type="PROSITE" id="PS01124">
    <property type="entry name" value="HTH_ARAC_FAMILY_2"/>
    <property type="match status" value="1"/>
</dbReference>
<evidence type="ECO:0000313" key="15">
    <source>
        <dbReference type="EMBL" id="TKB51249.1"/>
    </source>
</evidence>
<protein>
    <recommendedName>
        <fullName evidence="3">DNA-3-methyladenine glycosylase II</fullName>
        <ecNumber evidence="3">3.2.2.21</ecNumber>
    </recommendedName>
</protein>
<dbReference type="GO" id="GO:0008725">
    <property type="term" value="F:DNA-3-methyladenine glycosylase activity"/>
    <property type="evidence" value="ECO:0007669"/>
    <property type="project" value="TreeGrafter"/>
</dbReference>
<keyword evidence="5" id="KW-0808">Transferase</keyword>
<dbReference type="InterPro" id="IPR010316">
    <property type="entry name" value="AlkA_N"/>
</dbReference>
<dbReference type="AlphaFoldDB" id="A0A4U1BIP9"/>
<comment type="catalytic activity">
    <reaction evidence="1">
        <text>Hydrolysis of alkylated DNA, releasing 3-methyladenine, 3-methylguanine, 7-methylguanine and 7-methyladenine.</text>
        <dbReference type="EC" id="3.2.2.21"/>
    </reaction>
</comment>
<sequence>MNLTHEQCERARLARDSRFDGRFFTAVISTGIYCRPVCPAPPPRPENVRYFANAAAAAAAGFRPCLRCRPESAPLSPAWRGCETTVDRALTLIHDGEPGETLAGVCERLGVSQRHLRRLFQHHLGVSPLAYALNHRLLFAKQLLAESELSVLDIALACGFNSRRRFNDAFVGQFRLTPTRVRRGESGVGQGCTLTLSYRPPLDWSRMLAFLALRALPGVEVVEDDRYRRAFRWQQARGWFEVAPVSGRDALGLTLHCDSPRAIRPVVQRVRRVLDLDLDPLELTRHLSQDPLQAPLWLAQPACRLPGVWSEFEAVVRALVGQQISVKGARTILSRLCRRFGDPLQGPGLARLFPEPAALAGADLSGLGLTRPRAGWIAAIAQAYAEGFSAGEGDLVSRVNRLKTLKGVGDWTAHYVCMRAFGESDAFVATDLGLYHALGLTRGTAAQTLALAEPWRPWRAYGVMALWHSLGERA</sequence>
<dbReference type="EMBL" id="SWCI01000001">
    <property type="protein sequence ID" value="TKB51249.1"/>
    <property type="molecule type" value="Genomic_DNA"/>
</dbReference>
<comment type="caution">
    <text evidence="15">The sequence shown here is derived from an EMBL/GenBank/DDBJ whole genome shotgun (WGS) entry which is preliminary data.</text>
</comment>
<dbReference type="SUPFAM" id="SSF48150">
    <property type="entry name" value="DNA-glycosylase"/>
    <property type="match status" value="1"/>
</dbReference>
<evidence type="ECO:0000256" key="6">
    <source>
        <dbReference type="ARBA" id="ARBA00022723"/>
    </source>
</evidence>
<dbReference type="PANTHER" id="PTHR43003">
    <property type="entry name" value="DNA-3-METHYLADENINE GLYCOSYLASE"/>
    <property type="match status" value="1"/>
</dbReference>
<evidence type="ECO:0000256" key="10">
    <source>
        <dbReference type="ARBA" id="ARBA00023125"/>
    </source>
</evidence>
<keyword evidence="11" id="KW-0010">Activator</keyword>
<dbReference type="GO" id="GO:0032131">
    <property type="term" value="F:alkylated DNA binding"/>
    <property type="evidence" value="ECO:0007669"/>
    <property type="project" value="TreeGrafter"/>
</dbReference>
<dbReference type="GO" id="GO:0006307">
    <property type="term" value="P:DNA alkylation repair"/>
    <property type="evidence" value="ECO:0007669"/>
    <property type="project" value="TreeGrafter"/>
</dbReference>
<keyword evidence="6" id="KW-0479">Metal-binding</keyword>
<keyword evidence="8" id="KW-0862">Zinc</keyword>